<evidence type="ECO:0000256" key="6">
    <source>
        <dbReference type="SAM" id="MobiDB-lite"/>
    </source>
</evidence>
<sequence>MDVAMFMAPVKRTERVEVVSKTLPSRSKRRKCDGAQPRTVRIFCVDDDATESEDDDDEAVPRRVRRYVQEVRLERRPEAAGKRRPARKPKAATASPGGGVGEGTARRFRGVRRRPWGKYAAEIRDPWRRVRVWLGTYDTAEEAAKVYDSAAIRLRGPDAATNFSRQPPASHATRPAHPPQQPSLPPRKCLSSSNLTSASGGYDSGDDSRNLSSPTSVLRSFWSSFSSVPTRPATELEKRPNSPPPAADSDEAGLCLPWQLAGILPVEEEALHDDFLIFGAVEPSLFEDDSAHMRFVAEEFSPGFLSSDIHLDLSTWQNSDDYFQDIGDLFTVAD</sequence>
<dbReference type="PROSITE" id="PS51032">
    <property type="entry name" value="AP2_ERF"/>
    <property type="match status" value="1"/>
</dbReference>
<reference evidence="8 9" key="1">
    <citation type="submission" date="2020-08" db="EMBL/GenBank/DDBJ databases">
        <title>Plant Genome Project.</title>
        <authorList>
            <person name="Zhang R.-G."/>
        </authorList>
    </citation>
    <scope>NUCLEOTIDE SEQUENCE [LARGE SCALE GENOMIC DNA]</scope>
    <source>
        <tissue evidence="8">Rhizome</tissue>
    </source>
</reference>
<evidence type="ECO:0000256" key="2">
    <source>
        <dbReference type="ARBA" id="ARBA00023015"/>
    </source>
</evidence>
<feature type="region of interest" description="Disordered" evidence="6">
    <location>
        <begin position="74"/>
        <end position="106"/>
    </location>
</feature>
<dbReference type="Proteomes" id="UP000734854">
    <property type="component" value="Unassembled WGS sequence"/>
</dbReference>
<dbReference type="GO" id="GO:0003677">
    <property type="term" value="F:DNA binding"/>
    <property type="evidence" value="ECO:0007669"/>
    <property type="project" value="UniProtKB-KW"/>
</dbReference>
<organism evidence="8 9">
    <name type="scientific">Zingiber officinale</name>
    <name type="common">Ginger</name>
    <name type="synonym">Amomum zingiber</name>
    <dbReference type="NCBI Taxonomy" id="94328"/>
    <lineage>
        <taxon>Eukaryota</taxon>
        <taxon>Viridiplantae</taxon>
        <taxon>Streptophyta</taxon>
        <taxon>Embryophyta</taxon>
        <taxon>Tracheophyta</taxon>
        <taxon>Spermatophyta</taxon>
        <taxon>Magnoliopsida</taxon>
        <taxon>Liliopsida</taxon>
        <taxon>Zingiberales</taxon>
        <taxon>Zingiberaceae</taxon>
        <taxon>Zingiber</taxon>
    </lineage>
</organism>
<proteinExistence type="predicted"/>
<keyword evidence="9" id="KW-1185">Reference proteome</keyword>
<evidence type="ECO:0000256" key="4">
    <source>
        <dbReference type="ARBA" id="ARBA00023163"/>
    </source>
</evidence>
<dbReference type="InterPro" id="IPR050913">
    <property type="entry name" value="AP2/ERF_ERF"/>
</dbReference>
<dbReference type="InterPro" id="IPR001471">
    <property type="entry name" value="AP2/ERF_dom"/>
</dbReference>
<evidence type="ECO:0000313" key="8">
    <source>
        <dbReference type="EMBL" id="KAG6480486.1"/>
    </source>
</evidence>
<dbReference type="PANTHER" id="PTHR31194">
    <property type="entry name" value="SHN SHINE , DNA BINDING / TRANSCRIPTION FACTOR"/>
    <property type="match status" value="1"/>
</dbReference>
<dbReference type="FunFam" id="3.30.730.10:FF:000001">
    <property type="entry name" value="Ethylene-responsive transcription factor 2"/>
    <property type="match status" value="1"/>
</dbReference>
<dbReference type="SMART" id="SM00380">
    <property type="entry name" value="AP2"/>
    <property type="match status" value="1"/>
</dbReference>
<accession>A0A8J5F349</accession>
<dbReference type="AlphaFoldDB" id="A0A8J5F349"/>
<protein>
    <recommendedName>
        <fullName evidence="7">AP2/ERF domain-containing protein</fullName>
    </recommendedName>
</protein>
<dbReference type="GO" id="GO:0003700">
    <property type="term" value="F:DNA-binding transcription factor activity"/>
    <property type="evidence" value="ECO:0007669"/>
    <property type="project" value="InterPro"/>
</dbReference>
<evidence type="ECO:0000256" key="5">
    <source>
        <dbReference type="ARBA" id="ARBA00023242"/>
    </source>
</evidence>
<evidence type="ECO:0000256" key="3">
    <source>
        <dbReference type="ARBA" id="ARBA00023125"/>
    </source>
</evidence>
<gene>
    <name evidence="8" type="ORF">ZIOFF_063986</name>
</gene>
<evidence type="ECO:0000259" key="7">
    <source>
        <dbReference type="PROSITE" id="PS51032"/>
    </source>
</evidence>
<feature type="region of interest" description="Disordered" evidence="6">
    <location>
        <begin position="159"/>
        <end position="211"/>
    </location>
</feature>
<dbReference type="Pfam" id="PF00847">
    <property type="entry name" value="AP2"/>
    <property type="match status" value="1"/>
</dbReference>
<evidence type="ECO:0000256" key="1">
    <source>
        <dbReference type="ARBA" id="ARBA00004123"/>
    </source>
</evidence>
<dbReference type="PANTHER" id="PTHR31194:SF140">
    <property type="entry name" value="ETHYLENE-RESPONSIVE TRANSCRIPTION FACTOR CRF2"/>
    <property type="match status" value="1"/>
</dbReference>
<dbReference type="GO" id="GO:0005634">
    <property type="term" value="C:nucleus"/>
    <property type="evidence" value="ECO:0007669"/>
    <property type="project" value="UniProtKB-SubCell"/>
</dbReference>
<keyword evidence="2" id="KW-0805">Transcription regulation</keyword>
<dbReference type="OrthoDB" id="777519at2759"/>
<dbReference type="EMBL" id="JACMSC010000017">
    <property type="protein sequence ID" value="KAG6480486.1"/>
    <property type="molecule type" value="Genomic_DNA"/>
</dbReference>
<dbReference type="CDD" id="cd00018">
    <property type="entry name" value="AP2"/>
    <property type="match status" value="1"/>
</dbReference>
<feature type="domain" description="AP2/ERF" evidence="7">
    <location>
        <begin position="107"/>
        <end position="164"/>
    </location>
</feature>
<keyword evidence="5" id="KW-0539">Nucleus</keyword>
<comment type="caution">
    <text evidence="8">The sequence shown here is derived from an EMBL/GenBank/DDBJ whole genome shotgun (WGS) entry which is preliminary data.</text>
</comment>
<feature type="compositionally biased region" description="Pro residues" evidence="6">
    <location>
        <begin position="176"/>
        <end position="185"/>
    </location>
</feature>
<comment type="subcellular location">
    <subcellularLocation>
        <location evidence="1">Nucleus</location>
    </subcellularLocation>
</comment>
<keyword evidence="4" id="KW-0804">Transcription</keyword>
<keyword evidence="3" id="KW-0238">DNA-binding</keyword>
<name>A0A8J5F349_ZINOF</name>
<evidence type="ECO:0000313" key="9">
    <source>
        <dbReference type="Proteomes" id="UP000734854"/>
    </source>
</evidence>